<feature type="domain" description="HTH CENPB-type" evidence="2">
    <location>
        <begin position="1"/>
        <end position="31"/>
    </location>
</feature>
<organism evidence="3">
    <name type="scientific">Timema tahoe</name>
    <dbReference type="NCBI Taxonomy" id="61484"/>
    <lineage>
        <taxon>Eukaryota</taxon>
        <taxon>Metazoa</taxon>
        <taxon>Ecdysozoa</taxon>
        <taxon>Arthropoda</taxon>
        <taxon>Hexapoda</taxon>
        <taxon>Insecta</taxon>
        <taxon>Pterygota</taxon>
        <taxon>Neoptera</taxon>
        <taxon>Polyneoptera</taxon>
        <taxon>Phasmatodea</taxon>
        <taxon>Timematodea</taxon>
        <taxon>Timematoidea</taxon>
        <taxon>Timematidae</taxon>
        <taxon>Timema</taxon>
    </lineage>
</organism>
<gene>
    <name evidence="3" type="ORF">TTEB3V08_LOCUS1070</name>
</gene>
<dbReference type="Pfam" id="PF03221">
    <property type="entry name" value="HTH_Tnp_Tc5"/>
    <property type="match status" value="1"/>
</dbReference>
<dbReference type="InterPro" id="IPR006600">
    <property type="entry name" value="HTH_CenpB_DNA-bd_dom"/>
</dbReference>
<proteinExistence type="predicted"/>
<sequence length="81" mass="9139">MNAKLSGSPDFKASNGWLKNFKSRHSIRELESPGESLPGDSKAVETFKSSFTEFLKKEGYTRDDVYNISAKLQNKELKPQV</sequence>
<evidence type="ECO:0000256" key="1">
    <source>
        <dbReference type="ARBA" id="ARBA00023125"/>
    </source>
</evidence>
<protein>
    <recommendedName>
        <fullName evidence="2">HTH CENPB-type domain-containing protein</fullName>
    </recommendedName>
</protein>
<evidence type="ECO:0000313" key="3">
    <source>
        <dbReference type="EMBL" id="CAD7452909.1"/>
    </source>
</evidence>
<dbReference type="EMBL" id="OE000211">
    <property type="protein sequence ID" value="CAD7452909.1"/>
    <property type="molecule type" value="Genomic_DNA"/>
</dbReference>
<reference evidence="3" key="1">
    <citation type="submission" date="2020-11" db="EMBL/GenBank/DDBJ databases">
        <authorList>
            <person name="Tran Van P."/>
        </authorList>
    </citation>
    <scope>NUCLEOTIDE SEQUENCE</scope>
</reference>
<evidence type="ECO:0000259" key="2">
    <source>
        <dbReference type="PROSITE" id="PS51253"/>
    </source>
</evidence>
<dbReference type="Gene3D" id="1.10.10.60">
    <property type="entry name" value="Homeodomain-like"/>
    <property type="match status" value="1"/>
</dbReference>
<dbReference type="GO" id="GO:0003677">
    <property type="term" value="F:DNA binding"/>
    <property type="evidence" value="ECO:0007669"/>
    <property type="project" value="UniProtKB-KW"/>
</dbReference>
<keyword evidence="1" id="KW-0238">DNA-binding</keyword>
<dbReference type="PROSITE" id="PS51253">
    <property type="entry name" value="HTH_CENPB"/>
    <property type="match status" value="1"/>
</dbReference>
<name>A0A7R9FHN4_9NEOP</name>
<dbReference type="AlphaFoldDB" id="A0A7R9FHN4"/>
<accession>A0A7R9FHN4</accession>